<dbReference type="EMBL" id="AMCI01005494">
    <property type="protein sequence ID" value="EJW96042.1"/>
    <property type="molecule type" value="Genomic_DNA"/>
</dbReference>
<name>J9G2N2_9ZZZZ</name>
<accession>J9G2N2</accession>
<evidence type="ECO:0000313" key="1">
    <source>
        <dbReference type="EMBL" id="EJW96042.1"/>
    </source>
</evidence>
<organism evidence="1">
    <name type="scientific">gut metagenome</name>
    <dbReference type="NCBI Taxonomy" id="749906"/>
    <lineage>
        <taxon>unclassified sequences</taxon>
        <taxon>metagenomes</taxon>
        <taxon>organismal metagenomes</taxon>
    </lineage>
</organism>
<proteinExistence type="predicted"/>
<reference evidence="1" key="1">
    <citation type="journal article" date="2012" name="PLoS ONE">
        <title>Gene sets for utilization of primary and secondary nutrition supplies in the distal gut of endangered iberian lynx.</title>
        <authorList>
            <person name="Alcaide M."/>
            <person name="Messina E."/>
            <person name="Richter M."/>
            <person name="Bargiela R."/>
            <person name="Peplies J."/>
            <person name="Huws S.A."/>
            <person name="Newbold C.J."/>
            <person name="Golyshin P.N."/>
            <person name="Simon M.A."/>
            <person name="Lopez G."/>
            <person name="Yakimov M.M."/>
            <person name="Ferrer M."/>
        </authorList>
    </citation>
    <scope>NUCLEOTIDE SEQUENCE</scope>
</reference>
<sequence>MQPYFIPTSNRKRKGVLITPTVHGNLLVGPNAQAVETKQNVNTTALG</sequence>
<dbReference type="Gene3D" id="3.30.9.10">
    <property type="entry name" value="D-Amino Acid Oxidase, subunit A, domain 2"/>
    <property type="match status" value="1"/>
</dbReference>
<gene>
    <name evidence="1" type="ORF">EVA_15852</name>
</gene>
<dbReference type="AlphaFoldDB" id="J9G2N2"/>
<protein>
    <submittedName>
        <fullName evidence="1">Uncharacterized protein</fullName>
    </submittedName>
</protein>
<comment type="caution">
    <text evidence="1">The sequence shown here is derived from an EMBL/GenBank/DDBJ whole genome shotgun (WGS) entry which is preliminary data.</text>
</comment>
<feature type="non-terminal residue" evidence="1">
    <location>
        <position position="47"/>
    </location>
</feature>